<evidence type="ECO:0000313" key="10">
    <source>
        <dbReference type="EMBL" id="RAK56208.1"/>
    </source>
</evidence>
<proteinExistence type="predicted"/>
<dbReference type="PANTHER" id="PTHR43640">
    <property type="entry name" value="OS07G0260300 PROTEIN"/>
    <property type="match status" value="1"/>
</dbReference>
<dbReference type="Pfam" id="PF00578">
    <property type="entry name" value="AhpC-TSA"/>
    <property type="match status" value="1"/>
</dbReference>
<keyword evidence="4" id="KW-1015">Disulfide bond</keyword>
<dbReference type="SUPFAM" id="SSF49742">
    <property type="entry name" value="PHM/PNGase F"/>
    <property type="match status" value="2"/>
</dbReference>
<dbReference type="InterPro" id="IPR013766">
    <property type="entry name" value="Thioredoxin_domain"/>
</dbReference>
<evidence type="ECO:0000259" key="9">
    <source>
        <dbReference type="PROSITE" id="PS51352"/>
    </source>
</evidence>
<dbReference type="Gene3D" id="2.60.120.230">
    <property type="match status" value="1"/>
</dbReference>
<comment type="caution">
    <text evidence="10">The sequence shown here is derived from an EMBL/GenBank/DDBJ whole genome shotgun (WGS) entry which is preliminary data.</text>
</comment>
<keyword evidence="3 5" id="KW-0408">Iron</keyword>
<dbReference type="InterPro" id="IPR014784">
    <property type="entry name" value="Cu2_ascorb_mOase-like_C"/>
</dbReference>
<dbReference type="InterPro" id="IPR008977">
    <property type="entry name" value="PHM/PNGase_F_dom_sf"/>
</dbReference>
<dbReference type="Pfam" id="PF13202">
    <property type="entry name" value="EF-hand_5"/>
    <property type="match status" value="1"/>
</dbReference>
<dbReference type="InterPro" id="IPR009056">
    <property type="entry name" value="Cyt_c-like_dom"/>
</dbReference>
<dbReference type="AlphaFoldDB" id="A0A328ATE5"/>
<feature type="compositionally biased region" description="Gly residues" evidence="6">
    <location>
        <begin position="637"/>
        <end position="651"/>
    </location>
</feature>
<dbReference type="GO" id="GO:0016209">
    <property type="term" value="F:antioxidant activity"/>
    <property type="evidence" value="ECO:0007669"/>
    <property type="project" value="InterPro"/>
</dbReference>
<dbReference type="InterPro" id="IPR036249">
    <property type="entry name" value="Thioredoxin-like_sf"/>
</dbReference>
<dbReference type="PANTHER" id="PTHR43640:SF1">
    <property type="entry name" value="THIOREDOXIN-DEPENDENT PEROXIREDOXIN"/>
    <property type="match status" value="1"/>
</dbReference>
<dbReference type="OrthoDB" id="9809746at2"/>
<reference evidence="11" key="1">
    <citation type="submission" date="2018-05" db="EMBL/GenBank/DDBJ databases">
        <authorList>
            <person name="Li X."/>
        </authorList>
    </citation>
    <scope>NUCLEOTIDE SEQUENCE [LARGE SCALE GENOMIC DNA]</scope>
    <source>
        <strain evidence="11">LX32</strain>
    </source>
</reference>
<dbReference type="InterPro" id="IPR047262">
    <property type="entry name" value="PRX-like1"/>
</dbReference>
<organism evidence="10 11">
    <name type="scientific">Phenylobacterium soli</name>
    <dbReference type="NCBI Taxonomy" id="2170551"/>
    <lineage>
        <taxon>Bacteria</taxon>
        <taxon>Pseudomonadati</taxon>
        <taxon>Pseudomonadota</taxon>
        <taxon>Alphaproteobacteria</taxon>
        <taxon>Caulobacterales</taxon>
        <taxon>Caulobacteraceae</taxon>
        <taxon>Phenylobacterium</taxon>
    </lineage>
</organism>
<evidence type="ECO:0000256" key="3">
    <source>
        <dbReference type="ARBA" id="ARBA00023004"/>
    </source>
</evidence>
<evidence type="ECO:0000256" key="1">
    <source>
        <dbReference type="ARBA" id="ARBA00022617"/>
    </source>
</evidence>
<evidence type="ECO:0000313" key="11">
    <source>
        <dbReference type="Proteomes" id="UP000249254"/>
    </source>
</evidence>
<dbReference type="PROSITE" id="PS51352">
    <property type="entry name" value="THIOREDOXIN_2"/>
    <property type="match status" value="1"/>
</dbReference>
<dbReference type="EMBL" id="QFYQ01000001">
    <property type="protein sequence ID" value="RAK56208.1"/>
    <property type="molecule type" value="Genomic_DNA"/>
</dbReference>
<evidence type="ECO:0008006" key="12">
    <source>
        <dbReference type="Google" id="ProtNLM"/>
    </source>
</evidence>
<evidence type="ECO:0000259" key="8">
    <source>
        <dbReference type="PROSITE" id="PS51007"/>
    </source>
</evidence>
<feature type="domain" description="Cytochrome c" evidence="8">
    <location>
        <begin position="178"/>
        <end position="261"/>
    </location>
</feature>
<protein>
    <recommendedName>
        <fullName evidence="12">Redoxin domain-containing protein</fullName>
    </recommendedName>
</protein>
<name>A0A328ATE5_9CAUL</name>
<dbReference type="Proteomes" id="UP000249254">
    <property type="component" value="Unassembled WGS sequence"/>
</dbReference>
<dbReference type="Gene3D" id="3.40.30.10">
    <property type="entry name" value="Glutaredoxin"/>
    <property type="match status" value="1"/>
</dbReference>
<dbReference type="PROSITE" id="PS00018">
    <property type="entry name" value="EF_HAND_1"/>
    <property type="match status" value="1"/>
</dbReference>
<evidence type="ECO:0000256" key="2">
    <source>
        <dbReference type="ARBA" id="ARBA00022723"/>
    </source>
</evidence>
<sequence length="651" mass="71930">MTVDNFMLVDADLGGHELYRMADKSAIVLITQMNGCPISRSQAPAYKELQQQFAGKNVEFMMLNSSLQDSREAVQAEAKEAGYDMPVLMDSNQLVGESLGVQRTAEVFVINPKTWQVVYHGPVDDRSDYGGGQKKVEHRFAADALTALLAGQPVQQASLQSKGCLIDFPAKAKPQKISYAHDVAPILEKNCVSCHQKGSIGPFAMDNYAMVKGFAPMIREVIRTDRMPPYNADPHVGKFSDDKNLSAKDIKTLVHWIEEGAPRGDGPDPLAAKPHVAQEWPLGKPDLILNVPAYTIPATGVVDYQRPYVLNPLTEGKWIKASTVKVEQRQAVHHLLTGYLKEVPADGKANESRWGVSVGGYAVGAESEVSPTNVGTYLPPGGAVGLQAHYTPFGKEVTDHSQIGLYFYKPNEKPKLVLHNSVIVDNSIVLPPNDPRHKEVAYLEFAHDALLYSAFPHAHYRGYAADLWIRYPDGKEKLLLSLPRYDFNWQRDYNFAEPIKVPAGSKLIAHFIYDNSKENPANPDPNKTVVWGDQSWEEMFYTAIRYRWADETSDRFVNYDEALNQGRIFGMLDDNIDGKIQRTELKGQVGDNLAKYFDLIDKDHDGSLDKAEMAEAMKMMGGFRRRQAATPAPAPGAGAGSGQPGAGKGGR</sequence>
<dbReference type="PROSITE" id="PS50222">
    <property type="entry name" value="EF_HAND_2"/>
    <property type="match status" value="1"/>
</dbReference>
<dbReference type="InterPro" id="IPR000866">
    <property type="entry name" value="AhpC/TSA"/>
</dbReference>
<evidence type="ECO:0000256" key="5">
    <source>
        <dbReference type="PROSITE-ProRule" id="PRU00433"/>
    </source>
</evidence>
<evidence type="ECO:0000256" key="6">
    <source>
        <dbReference type="SAM" id="MobiDB-lite"/>
    </source>
</evidence>
<feature type="domain" description="Thioredoxin" evidence="9">
    <location>
        <begin position="1"/>
        <end position="150"/>
    </location>
</feature>
<dbReference type="InterPro" id="IPR036909">
    <property type="entry name" value="Cyt_c-like_dom_sf"/>
</dbReference>
<dbReference type="SUPFAM" id="SSF52833">
    <property type="entry name" value="Thioredoxin-like"/>
    <property type="match status" value="1"/>
</dbReference>
<dbReference type="GO" id="GO:0009055">
    <property type="term" value="F:electron transfer activity"/>
    <property type="evidence" value="ECO:0007669"/>
    <property type="project" value="InterPro"/>
</dbReference>
<dbReference type="GO" id="GO:0020037">
    <property type="term" value="F:heme binding"/>
    <property type="evidence" value="ECO:0007669"/>
    <property type="project" value="InterPro"/>
</dbReference>
<dbReference type="InterPro" id="IPR011992">
    <property type="entry name" value="EF-hand-dom_pair"/>
</dbReference>
<dbReference type="Gene3D" id="1.10.238.10">
    <property type="entry name" value="EF-hand"/>
    <property type="match status" value="1"/>
</dbReference>
<dbReference type="GO" id="GO:0005507">
    <property type="term" value="F:copper ion binding"/>
    <property type="evidence" value="ECO:0007669"/>
    <property type="project" value="InterPro"/>
</dbReference>
<feature type="region of interest" description="Disordered" evidence="6">
    <location>
        <begin position="623"/>
        <end position="651"/>
    </location>
</feature>
<accession>A0A328ATE5</accession>
<dbReference type="CDD" id="cd00051">
    <property type="entry name" value="EFh"/>
    <property type="match status" value="1"/>
</dbReference>
<dbReference type="Gene3D" id="2.60.120.310">
    <property type="entry name" value="Copper type II, ascorbate-dependent monooxygenase, N-terminal domain"/>
    <property type="match status" value="1"/>
</dbReference>
<evidence type="ECO:0000259" key="7">
    <source>
        <dbReference type="PROSITE" id="PS50222"/>
    </source>
</evidence>
<keyword evidence="2 5" id="KW-0479">Metal-binding</keyword>
<dbReference type="InterPro" id="IPR002048">
    <property type="entry name" value="EF_hand_dom"/>
</dbReference>
<dbReference type="InterPro" id="IPR018247">
    <property type="entry name" value="EF_Hand_1_Ca_BS"/>
</dbReference>
<keyword evidence="1 5" id="KW-0349">Heme</keyword>
<evidence type="ECO:0000256" key="4">
    <source>
        <dbReference type="ARBA" id="ARBA00023157"/>
    </source>
</evidence>
<dbReference type="GO" id="GO:0016715">
    <property type="term" value="F:oxidoreductase activity, acting on paired donors, with incorporation or reduction of molecular oxygen, reduced ascorbate as one donor, and incorporation of one atom of oxygen"/>
    <property type="evidence" value="ECO:0007669"/>
    <property type="project" value="InterPro"/>
</dbReference>
<gene>
    <name evidence="10" type="ORF">DJ017_03990</name>
</gene>
<dbReference type="InterPro" id="IPR036939">
    <property type="entry name" value="Cu2_ascorb_mOase_N_sf"/>
</dbReference>
<dbReference type="PROSITE" id="PS51007">
    <property type="entry name" value="CYTC"/>
    <property type="match status" value="1"/>
</dbReference>
<dbReference type="SUPFAM" id="SSF47473">
    <property type="entry name" value="EF-hand"/>
    <property type="match status" value="1"/>
</dbReference>
<feature type="domain" description="EF-hand" evidence="7">
    <location>
        <begin position="588"/>
        <end position="623"/>
    </location>
</feature>
<keyword evidence="11" id="KW-1185">Reference proteome</keyword>
<dbReference type="GO" id="GO:0005509">
    <property type="term" value="F:calcium ion binding"/>
    <property type="evidence" value="ECO:0007669"/>
    <property type="project" value="InterPro"/>
</dbReference>
<dbReference type="SUPFAM" id="SSF46626">
    <property type="entry name" value="Cytochrome c"/>
    <property type="match status" value="1"/>
</dbReference>
<dbReference type="SMART" id="SM00054">
    <property type="entry name" value="EFh"/>
    <property type="match status" value="1"/>
</dbReference>